<feature type="chain" id="PRO_5027072511" description="Thioredoxin-like fold domain-containing protein" evidence="1">
    <location>
        <begin position="18"/>
        <end position="454"/>
    </location>
</feature>
<evidence type="ECO:0000259" key="2">
    <source>
        <dbReference type="Pfam" id="PF13462"/>
    </source>
</evidence>
<keyword evidence="4" id="KW-1185">Reference proteome</keyword>
<organism evidence="3 4">
    <name type="scientific">Mytilus coruscus</name>
    <name type="common">Sea mussel</name>
    <dbReference type="NCBI Taxonomy" id="42192"/>
    <lineage>
        <taxon>Eukaryota</taxon>
        <taxon>Metazoa</taxon>
        <taxon>Spiralia</taxon>
        <taxon>Lophotrochozoa</taxon>
        <taxon>Mollusca</taxon>
        <taxon>Bivalvia</taxon>
        <taxon>Autobranchia</taxon>
        <taxon>Pteriomorphia</taxon>
        <taxon>Mytilida</taxon>
        <taxon>Mytiloidea</taxon>
        <taxon>Mytilidae</taxon>
        <taxon>Mytilinae</taxon>
        <taxon>Mytilus</taxon>
    </lineage>
</organism>
<feature type="domain" description="Thioredoxin-like fold" evidence="2">
    <location>
        <begin position="241"/>
        <end position="409"/>
    </location>
</feature>
<reference evidence="3 4" key="1">
    <citation type="submission" date="2020-06" db="EMBL/GenBank/DDBJ databases">
        <authorList>
            <person name="Li R."/>
            <person name="Bekaert M."/>
        </authorList>
    </citation>
    <scope>NUCLEOTIDE SEQUENCE [LARGE SCALE GENOMIC DNA]</scope>
    <source>
        <strain evidence="4">wild</strain>
    </source>
</reference>
<evidence type="ECO:0000313" key="3">
    <source>
        <dbReference type="EMBL" id="CAC5416506.1"/>
    </source>
</evidence>
<evidence type="ECO:0000313" key="4">
    <source>
        <dbReference type="Proteomes" id="UP000507470"/>
    </source>
</evidence>
<feature type="domain" description="Thioredoxin-like fold" evidence="2">
    <location>
        <begin position="37"/>
        <end position="200"/>
    </location>
</feature>
<dbReference type="EMBL" id="CACVKT020008653">
    <property type="protein sequence ID" value="CAC5416506.1"/>
    <property type="molecule type" value="Genomic_DNA"/>
</dbReference>
<accession>A0A6J8E8V0</accession>
<proteinExistence type="predicted"/>
<dbReference type="AlphaFoldDB" id="A0A6J8E8V0"/>
<dbReference type="InterPro" id="IPR012336">
    <property type="entry name" value="Thioredoxin-like_fold"/>
</dbReference>
<dbReference type="PANTHER" id="PTHR33875">
    <property type="entry name" value="OS09G0542200 PROTEIN"/>
    <property type="match status" value="1"/>
</dbReference>
<feature type="signal peptide" evidence="1">
    <location>
        <begin position="1"/>
        <end position="17"/>
    </location>
</feature>
<sequence>MLVKIVLLLLPLAYETAIVPSRPLGFIYGAQNSNVMPVEFDVYMGPLCPDSKAVFPTLVKLAGHYGPDKLTFRMHLFPLPYHKHAFLVAMGTHAVNKMTNGSMTFIWTQDVYSHLDIFKTLTKDQAISKMVELAKSMGLSAAEFKQLVTNSRIKHECRVERKHGFSRGIKATPTFMINDVVVADDDQANRSEADWIKIIDPILNQINKLKMFCKIILCLLPVAFAQVPIPHRPLGFVYGWGNASAPVDLDVFIDNLCPDSAETFPTIQKVADYYGPKQLRLRIHLFPLPYHHNSFLIAMGTHAVDQLTKTNMTYTWIQQIYNNIVKFSDVTLTQAQVVMKMTELAKSMGMLETEFMKLATDEMVNEDCRIAWKYACSRGVTGTPTFMVNDVVVAADPAWTVAEWNKVVDPLLKKSLGVSRTSDCTGKKRCEYLPGKIECCKPGEACIPNVGCRC</sequence>
<dbReference type="Pfam" id="PF13462">
    <property type="entry name" value="Thioredoxin_4"/>
    <property type="match status" value="2"/>
</dbReference>
<protein>
    <recommendedName>
        <fullName evidence="2">Thioredoxin-like fold domain-containing protein</fullName>
    </recommendedName>
</protein>
<dbReference type="Proteomes" id="UP000507470">
    <property type="component" value="Unassembled WGS sequence"/>
</dbReference>
<dbReference type="OrthoDB" id="37297at2759"/>
<name>A0A6J8E8V0_MYTCO</name>
<dbReference type="CDD" id="cd02972">
    <property type="entry name" value="DsbA_family"/>
    <property type="match status" value="1"/>
</dbReference>
<evidence type="ECO:0000256" key="1">
    <source>
        <dbReference type="SAM" id="SignalP"/>
    </source>
</evidence>
<dbReference type="InterPro" id="IPR036249">
    <property type="entry name" value="Thioredoxin-like_sf"/>
</dbReference>
<keyword evidence="1" id="KW-0732">Signal</keyword>
<dbReference type="PANTHER" id="PTHR33875:SF2">
    <property type="entry name" value="ACR183CP"/>
    <property type="match status" value="1"/>
</dbReference>
<dbReference type="SUPFAM" id="SSF52833">
    <property type="entry name" value="Thioredoxin-like"/>
    <property type="match status" value="2"/>
</dbReference>
<dbReference type="Gene3D" id="3.40.30.10">
    <property type="entry name" value="Glutaredoxin"/>
    <property type="match status" value="2"/>
</dbReference>
<gene>
    <name evidence="3" type="ORF">MCOR_49111</name>
</gene>